<dbReference type="EMBL" id="PCRF01000042">
    <property type="protein sequence ID" value="PIP16649.1"/>
    <property type="molecule type" value="Genomic_DNA"/>
</dbReference>
<dbReference type="SUPFAM" id="SSF54523">
    <property type="entry name" value="Pili subunits"/>
    <property type="match status" value="1"/>
</dbReference>
<dbReference type="PANTHER" id="PTHR30093:SF2">
    <property type="entry name" value="TYPE II SECRETION SYSTEM PROTEIN H"/>
    <property type="match status" value="1"/>
</dbReference>
<evidence type="ECO:0000256" key="1">
    <source>
        <dbReference type="ARBA" id="ARBA00022481"/>
    </source>
</evidence>
<dbReference type="AlphaFoldDB" id="A0A2G9YBP4"/>
<comment type="caution">
    <text evidence="3">The sequence shown here is derived from an EMBL/GenBank/DDBJ whole genome shotgun (WGS) entry which is preliminary data.</text>
</comment>
<proteinExistence type="predicted"/>
<dbReference type="GO" id="GO:0015628">
    <property type="term" value="P:protein secretion by the type II secretion system"/>
    <property type="evidence" value="ECO:0007669"/>
    <property type="project" value="InterPro"/>
</dbReference>
<dbReference type="Pfam" id="PF07963">
    <property type="entry name" value="N_methyl"/>
    <property type="match status" value="1"/>
</dbReference>
<sequence>CPADTMHRKGFSLMEILVVLAISVVLAALLLPAAQKARARGLATKTAATISAIELALSLYETDFGDYPLSSGTAGTVVNLLMSKNEDPKWKGPYLRFKEKDFHNGELVDPWNGPYYYQYPQDLRSTTPFLLYSLGPDRTENTPDDIGNW</sequence>
<dbReference type="PANTHER" id="PTHR30093">
    <property type="entry name" value="GENERAL SECRETION PATHWAY PROTEIN G"/>
    <property type="match status" value="1"/>
</dbReference>
<keyword evidence="1" id="KW-0488">Methylation</keyword>
<dbReference type="Pfam" id="PF08334">
    <property type="entry name" value="T2SSG"/>
    <property type="match status" value="1"/>
</dbReference>
<dbReference type="Gene3D" id="3.30.700.10">
    <property type="entry name" value="Glycoprotein, Type 4 Pilin"/>
    <property type="match status" value="1"/>
</dbReference>
<name>A0A2G9YBP4_9BACT</name>
<protein>
    <recommendedName>
        <fullName evidence="2">Type II secretion system protein GspG C-terminal domain-containing protein</fullName>
    </recommendedName>
</protein>
<reference evidence="3 4" key="1">
    <citation type="submission" date="2017-09" db="EMBL/GenBank/DDBJ databases">
        <title>Depth-based differentiation of microbial function through sediment-hosted aquifers and enrichment of novel symbionts in the deep terrestrial subsurface.</title>
        <authorList>
            <person name="Probst A.J."/>
            <person name="Ladd B."/>
            <person name="Jarett J.K."/>
            <person name="Geller-Mcgrath D.E."/>
            <person name="Sieber C.M."/>
            <person name="Emerson J.B."/>
            <person name="Anantharaman K."/>
            <person name="Thomas B.C."/>
            <person name="Malmstrom R."/>
            <person name="Stieglmeier M."/>
            <person name="Klingl A."/>
            <person name="Woyke T."/>
            <person name="Ryan C.M."/>
            <person name="Banfield J.F."/>
        </authorList>
    </citation>
    <scope>NUCLEOTIDE SEQUENCE [LARGE SCALE GENOMIC DNA]</scope>
    <source>
        <strain evidence="3">CG23_combo_of_CG06-09_8_20_14_all_48_7</strain>
    </source>
</reference>
<feature type="domain" description="Type II secretion system protein GspG C-terminal" evidence="2">
    <location>
        <begin position="42"/>
        <end position="149"/>
    </location>
</feature>
<evidence type="ECO:0000313" key="4">
    <source>
        <dbReference type="Proteomes" id="UP000230392"/>
    </source>
</evidence>
<accession>A0A2G9YBP4</accession>
<dbReference type="InterPro" id="IPR000983">
    <property type="entry name" value="Bac_GSPG_pilin"/>
</dbReference>
<dbReference type="PRINTS" id="PR00813">
    <property type="entry name" value="BCTERIALGSPG"/>
</dbReference>
<organism evidence="3 4">
    <name type="scientific">bacterium (Candidatus Ratteibacteria) CG23_combo_of_CG06-09_8_20_14_all_48_7</name>
    <dbReference type="NCBI Taxonomy" id="2014292"/>
    <lineage>
        <taxon>Bacteria</taxon>
        <taxon>Candidatus Ratteibacteria</taxon>
    </lineage>
</organism>
<dbReference type="NCBIfam" id="TIGR02532">
    <property type="entry name" value="IV_pilin_GFxxxE"/>
    <property type="match status" value="1"/>
</dbReference>
<dbReference type="Proteomes" id="UP000230392">
    <property type="component" value="Unassembled WGS sequence"/>
</dbReference>
<evidence type="ECO:0000313" key="3">
    <source>
        <dbReference type="EMBL" id="PIP16649.1"/>
    </source>
</evidence>
<feature type="non-terminal residue" evidence="3">
    <location>
        <position position="1"/>
    </location>
</feature>
<gene>
    <name evidence="3" type="ORF">COX46_00960</name>
</gene>
<dbReference type="InterPro" id="IPR012902">
    <property type="entry name" value="N_methyl_site"/>
</dbReference>
<dbReference type="GO" id="GO:0015627">
    <property type="term" value="C:type II protein secretion system complex"/>
    <property type="evidence" value="ECO:0007669"/>
    <property type="project" value="InterPro"/>
</dbReference>
<dbReference type="InterPro" id="IPR045584">
    <property type="entry name" value="Pilin-like"/>
</dbReference>
<evidence type="ECO:0000259" key="2">
    <source>
        <dbReference type="Pfam" id="PF08334"/>
    </source>
</evidence>
<dbReference type="InterPro" id="IPR013545">
    <property type="entry name" value="T2SS_protein-GspG_C"/>
</dbReference>